<evidence type="ECO:0000313" key="5">
    <source>
        <dbReference type="EMBL" id="MBY8877450.1"/>
    </source>
</evidence>
<dbReference type="InterPro" id="IPR036388">
    <property type="entry name" value="WH-like_DNA-bd_sf"/>
</dbReference>
<dbReference type="RefSeq" id="WP_222961615.1">
    <property type="nucleotide sequence ID" value="NZ_JAINZZ010000006.1"/>
</dbReference>
<keyword evidence="1" id="KW-0805">Transcription regulation</keyword>
<protein>
    <submittedName>
        <fullName evidence="5">GntR family transcriptional regulator</fullName>
    </submittedName>
</protein>
<dbReference type="CDD" id="cd07377">
    <property type="entry name" value="WHTH_GntR"/>
    <property type="match status" value="1"/>
</dbReference>
<dbReference type="InterPro" id="IPR036390">
    <property type="entry name" value="WH_DNA-bd_sf"/>
</dbReference>
<evidence type="ECO:0000313" key="6">
    <source>
        <dbReference type="Proteomes" id="UP000778578"/>
    </source>
</evidence>
<keyword evidence="6" id="KW-1185">Reference proteome</keyword>
<dbReference type="Gene3D" id="1.20.120.530">
    <property type="entry name" value="GntR ligand-binding domain-like"/>
    <property type="match status" value="1"/>
</dbReference>
<dbReference type="SUPFAM" id="SSF48008">
    <property type="entry name" value="GntR ligand-binding domain-like"/>
    <property type="match status" value="1"/>
</dbReference>
<evidence type="ECO:0000256" key="1">
    <source>
        <dbReference type="ARBA" id="ARBA00023015"/>
    </source>
</evidence>
<dbReference type="PANTHER" id="PTHR43537">
    <property type="entry name" value="TRANSCRIPTIONAL REGULATOR, GNTR FAMILY"/>
    <property type="match status" value="1"/>
</dbReference>
<dbReference type="Pfam" id="PF00392">
    <property type="entry name" value="GntR"/>
    <property type="match status" value="1"/>
</dbReference>
<dbReference type="InterPro" id="IPR000524">
    <property type="entry name" value="Tscrpt_reg_HTH_GntR"/>
</dbReference>
<keyword evidence="3" id="KW-0804">Transcription</keyword>
<dbReference type="SUPFAM" id="SSF46785">
    <property type="entry name" value="Winged helix' DNA-binding domain"/>
    <property type="match status" value="1"/>
</dbReference>
<evidence type="ECO:0000259" key="4">
    <source>
        <dbReference type="PROSITE" id="PS50949"/>
    </source>
</evidence>
<dbReference type="Pfam" id="PF07729">
    <property type="entry name" value="FCD"/>
    <property type="match status" value="1"/>
</dbReference>
<accession>A0ABS7Q2T5</accession>
<dbReference type="Gene3D" id="1.10.10.10">
    <property type="entry name" value="Winged helix-like DNA-binding domain superfamily/Winged helix DNA-binding domain"/>
    <property type="match status" value="1"/>
</dbReference>
<keyword evidence="2" id="KW-0238">DNA-binding</keyword>
<dbReference type="PANTHER" id="PTHR43537:SF45">
    <property type="entry name" value="GNTR FAMILY REGULATORY PROTEIN"/>
    <property type="match status" value="1"/>
</dbReference>
<dbReference type="SMART" id="SM00345">
    <property type="entry name" value="HTH_GNTR"/>
    <property type="match status" value="1"/>
</dbReference>
<dbReference type="EMBL" id="JAINZZ010000006">
    <property type="protein sequence ID" value="MBY8877450.1"/>
    <property type="molecule type" value="Genomic_DNA"/>
</dbReference>
<organism evidence="5 6">
    <name type="scientific">Actinacidiphila acidipaludis</name>
    <dbReference type="NCBI Taxonomy" id="2873382"/>
    <lineage>
        <taxon>Bacteria</taxon>
        <taxon>Bacillati</taxon>
        <taxon>Actinomycetota</taxon>
        <taxon>Actinomycetes</taxon>
        <taxon>Kitasatosporales</taxon>
        <taxon>Streptomycetaceae</taxon>
        <taxon>Actinacidiphila</taxon>
    </lineage>
</organism>
<reference evidence="5 6" key="1">
    <citation type="submission" date="2021-08" db="EMBL/GenBank/DDBJ databases">
        <title>WGS of actinomycetes from Thailand.</title>
        <authorList>
            <person name="Thawai C."/>
        </authorList>
    </citation>
    <scope>NUCLEOTIDE SEQUENCE [LARGE SCALE GENOMIC DNA]</scope>
    <source>
        <strain evidence="5 6">PLK6-54</strain>
    </source>
</reference>
<dbReference type="InterPro" id="IPR011711">
    <property type="entry name" value="GntR_C"/>
</dbReference>
<gene>
    <name evidence="5" type="ORF">K7862_07340</name>
</gene>
<comment type="caution">
    <text evidence="5">The sequence shown here is derived from an EMBL/GenBank/DDBJ whole genome shotgun (WGS) entry which is preliminary data.</text>
</comment>
<dbReference type="SMART" id="SM00895">
    <property type="entry name" value="FCD"/>
    <property type="match status" value="1"/>
</dbReference>
<dbReference type="PROSITE" id="PS50949">
    <property type="entry name" value="HTH_GNTR"/>
    <property type="match status" value="1"/>
</dbReference>
<dbReference type="Proteomes" id="UP000778578">
    <property type="component" value="Unassembled WGS sequence"/>
</dbReference>
<proteinExistence type="predicted"/>
<feature type="domain" description="HTH gntR-type" evidence="4">
    <location>
        <begin position="12"/>
        <end position="79"/>
    </location>
</feature>
<sequence length="228" mass="25107">MPEDGGPPVRRSSLRQQIADALRDEVLTGRMESGRHFSVKQIAENYGVSATPVREALVDLAAQGLLEVEQHRGFQVRRFTAEDFRSLAEARVFVIEAAFRMMAEHGMGELPPQAIASVRRRAEAAARAARAGDLDVLIGCDLRFWRELTAIGGNPHINEFLDRLRVQTWIYAVPHLRAVPDLAGVCWADHVALVDAVAARDTAAARRLTLDHSTHTGALVEKLTPAHP</sequence>
<evidence type="ECO:0000256" key="3">
    <source>
        <dbReference type="ARBA" id="ARBA00023163"/>
    </source>
</evidence>
<evidence type="ECO:0000256" key="2">
    <source>
        <dbReference type="ARBA" id="ARBA00023125"/>
    </source>
</evidence>
<name>A0ABS7Q2T5_9ACTN</name>
<dbReference type="InterPro" id="IPR008920">
    <property type="entry name" value="TF_FadR/GntR_C"/>
</dbReference>